<keyword evidence="1" id="KW-0732">Signal</keyword>
<dbReference type="Gene3D" id="3.40.50.1980">
    <property type="entry name" value="Nitrogenase molybdenum iron protein domain"/>
    <property type="match status" value="2"/>
</dbReference>
<dbReference type="EMBL" id="CP044205">
    <property type="protein sequence ID" value="QFY41535.1"/>
    <property type="molecule type" value="Genomic_DNA"/>
</dbReference>
<evidence type="ECO:0000256" key="1">
    <source>
        <dbReference type="SAM" id="SignalP"/>
    </source>
</evidence>
<dbReference type="InterPro" id="IPR002491">
    <property type="entry name" value="ABC_transptr_periplasmic_BD"/>
</dbReference>
<keyword evidence="4" id="KW-1185">Reference proteome</keyword>
<dbReference type="PANTHER" id="PTHR30535:SF34">
    <property type="entry name" value="MOLYBDATE-BINDING PROTEIN MOLA"/>
    <property type="match status" value="1"/>
</dbReference>
<dbReference type="Gene3D" id="1.20.58.2180">
    <property type="match status" value="1"/>
</dbReference>
<dbReference type="InterPro" id="IPR050902">
    <property type="entry name" value="ABC_Transporter_SBP"/>
</dbReference>
<evidence type="ECO:0000313" key="4">
    <source>
        <dbReference type="Proteomes" id="UP000325755"/>
    </source>
</evidence>
<dbReference type="GO" id="GO:0071281">
    <property type="term" value="P:cellular response to iron ion"/>
    <property type="evidence" value="ECO:0007669"/>
    <property type="project" value="TreeGrafter"/>
</dbReference>
<feature type="signal peptide" evidence="1">
    <location>
        <begin position="1"/>
        <end position="25"/>
    </location>
</feature>
<dbReference type="PROSITE" id="PS50983">
    <property type="entry name" value="FE_B12_PBP"/>
    <property type="match status" value="1"/>
</dbReference>
<accession>A0A5Q0BCE8</accession>
<dbReference type="SUPFAM" id="SSF53807">
    <property type="entry name" value="Helical backbone' metal receptor"/>
    <property type="match status" value="1"/>
</dbReference>
<dbReference type="AlphaFoldDB" id="A0A5Q0BCE8"/>
<evidence type="ECO:0000313" key="3">
    <source>
        <dbReference type="EMBL" id="QFY41535.1"/>
    </source>
</evidence>
<gene>
    <name evidence="3" type="ORF">F6R98_01935</name>
</gene>
<evidence type="ECO:0000259" key="2">
    <source>
        <dbReference type="PROSITE" id="PS50983"/>
    </source>
</evidence>
<dbReference type="KEGG" id="mmob:F6R98_01935"/>
<dbReference type="PANTHER" id="PTHR30535">
    <property type="entry name" value="VITAMIN B12-BINDING PROTEIN"/>
    <property type="match status" value="1"/>
</dbReference>
<sequence>MFNNIKFLFFCICLLATFQCAPSQARELTDSSGSAVKIPEKIERVWGTSPPVTALIYAIDPSLLIGVNLPYTQGDEAFILPVARNLPVLGGWVGHGQTPNLEEIFKLAPQLAILWDDGMLDMSHQKKKLALAGIATATIRLNRLDEYPAALRFLGNALNRRERAETLARYIEKALDSLKQLREQLPAPQRVSIYYAEGAAGLNTECDESFHVEALELAVGRNVYHCRPQSHFGMEQVSLEQVIAWAPDVLLVQEPVFFERVYGEPNWKALAAVQQGRVIMIPRRPFNWIDRPPSFMRALGAQWLANLLYPERYPLDLPAAIREFYRLFLRVELDENMLKQVMPPAHK</sequence>
<organism evidence="3 4">
    <name type="scientific">Candidatus Methylospira mobilis</name>
    <dbReference type="NCBI Taxonomy" id="1808979"/>
    <lineage>
        <taxon>Bacteria</taxon>
        <taxon>Pseudomonadati</taxon>
        <taxon>Pseudomonadota</taxon>
        <taxon>Gammaproteobacteria</taxon>
        <taxon>Methylococcales</taxon>
        <taxon>Methylococcaceae</taxon>
        <taxon>Candidatus Methylospira</taxon>
    </lineage>
</organism>
<dbReference type="InParanoid" id="A0A5Q0BCE8"/>
<name>A0A5Q0BCE8_9GAMM</name>
<dbReference type="Pfam" id="PF01497">
    <property type="entry name" value="Peripla_BP_2"/>
    <property type="match status" value="1"/>
</dbReference>
<dbReference type="OrthoDB" id="9775594at2"/>
<dbReference type="RefSeq" id="WP_153247518.1">
    <property type="nucleotide sequence ID" value="NZ_CP044205.1"/>
</dbReference>
<protein>
    <submittedName>
        <fullName evidence="3">ABC transporter substrate-binding protein</fullName>
    </submittedName>
</protein>
<proteinExistence type="predicted"/>
<reference evidence="3 4" key="1">
    <citation type="submission" date="2019-09" db="EMBL/GenBank/DDBJ databases">
        <title>Ecophysiology of the spiral-shaped methanotroph Methylospira mobilis as revealed by the complete genome sequence.</title>
        <authorList>
            <person name="Oshkin I.Y."/>
            <person name="Dedysh S.N."/>
            <person name="Miroshnikov K."/>
            <person name="Danilova O.V."/>
            <person name="Hakobyan A."/>
            <person name="Liesack W."/>
        </authorList>
    </citation>
    <scope>NUCLEOTIDE SEQUENCE [LARGE SCALE GENOMIC DNA]</scope>
    <source>
        <strain evidence="3 4">Shm1</strain>
    </source>
</reference>
<feature type="chain" id="PRO_5024946936" evidence="1">
    <location>
        <begin position="26"/>
        <end position="347"/>
    </location>
</feature>
<feature type="domain" description="Fe/B12 periplasmic-binding" evidence="2">
    <location>
        <begin position="44"/>
        <end position="312"/>
    </location>
</feature>
<dbReference type="Proteomes" id="UP000325755">
    <property type="component" value="Chromosome"/>
</dbReference>